<gene>
    <name evidence="2" type="ORF">SAMN05444159_2854</name>
</gene>
<accession>A0A1M6R1W9</accession>
<organism evidence="2 3">
    <name type="scientific">Bradyrhizobium lablabi</name>
    <dbReference type="NCBI Taxonomy" id="722472"/>
    <lineage>
        <taxon>Bacteria</taxon>
        <taxon>Pseudomonadati</taxon>
        <taxon>Pseudomonadota</taxon>
        <taxon>Alphaproteobacteria</taxon>
        <taxon>Hyphomicrobiales</taxon>
        <taxon>Nitrobacteraceae</taxon>
        <taxon>Bradyrhizobium</taxon>
    </lineage>
</organism>
<reference evidence="2 3" key="1">
    <citation type="submission" date="2016-11" db="EMBL/GenBank/DDBJ databases">
        <authorList>
            <person name="Jaros S."/>
            <person name="Januszkiewicz K."/>
            <person name="Wedrychowicz H."/>
        </authorList>
    </citation>
    <scope>NUCLEOTIDE SEQUENCE [LARGE SCALE GENOMIC DNA]</scope>
    <source>
        <strain evidence="2 3">GAS499</strain>
    </source>
</reference>
<evidence type="ECO:0000313" key="2">
    <source>
        <dbReference type="EMBL" id="SHK26347.1"/>
    </source>
</evidence>
<protein>
    <submittedName>
        <fullName evidence="2">Uncharacterized protein</fullName>
    </submittedName>
</protein>
<feature type="region of interest" description="Disordered" evidence="1">
    <location>
        <begin position="1"/>
        <end position="27"/>
    </location>
</feature>
<evidence type="ECO:0000256" key="1">
    <source>
        <dbReference type="SAM" id="MobiDB-lite"/>
    </source>
</evidence>
<dbReference type="EMBL" id="LT670844">
    <property type="protein sequence ID" value="SHK26347.1"/>
    <property type="molecule type" value="Genomic_DNA"/>
</dbReference>
<evidence type="ECO:0000313" key="3">
    <source>
        <dbReference type="Proteomes" id="UP000189935"/>
    </source>
</evidence>
<proteinExistence type="predicted"/>
<dbReference type="AlphaFoldDB" id="A0A1M6R1W9"/>
<sequence>MDSISEELPRNRLKQPGLSRPVAGLQEPTTHVGGDYALIAANRNRVLRLT</sequence>
<dbReference type="Proteomes" id="UP000189935">
    <property type="component" value="Chromosome I"/>
</dbReference>
<name>A0A1M6R1W9_9BRAD</name>